<organism evidence="1 2">
    <name type="scientific">Ruminiclostridium herbifermentans</name>
    <dbReference type="NCBI Taxonomy" id="2488810"/>
    <lineage>
        <taxon>Bacteria</taxon>
        <taxon>Bacillati</taxon>
        <taxon>Bacillota</taxon>
        <taxon>Clostridia</taxon>
        <taxon>Eubacteriales</taxon>
        <taxon>Oscillospiraceae</taxon>
        <taxon>Ruminiclostridium</taxon>
    </lineage>
</organism>
<dbReference type="KEGG" id="rher:EHE19_004230"/>
<sequence length="115" mass="13096">MTLLEIENIMRKNNIIYSVVTNLDNGLVETIGNTKDLIEDDLVTQLFGDFTKIKALNDSLEGQIMPQIWSQGVVRCIVCKPNSNIIIGLLYNENRSPLESIDFIEEINDVLLKNW</sequence>
<evidence type="ECO:0000313" key="1">
    <source>
        <dbReference type="EMBL" id="QNU67687.1"/>
    </source>
</evidence>
<name>A0A4U7JDJ8_9FIRM</name>
<evidence type="ECO:0000313" key="2">
    <source>
        <dbReference type="Proteomes" id="UP000306409"/>
    </source>
</evidence>
<protein>
    <recommendedName>
        <fullName evidence="3">Roadblock/LAMTOR2 domain-containing protein</fullName>
    </recommendedName>
</protein>
<reference evidence="1 2" key="1">
    <citation type="submission" date="2020-09" db="EMBL/GenBank/DDBJ databases">
        <title>Characterization and genome sequencing of Ruminiclostridium sp. nov. MA18.</title>
        <authorList>
            <person name="Rettenmaier R."/>
            <person name="Kowollik M.-L."/>
            <person name="Liebl W."/>
            <person name="Zverlov V."/>
        </authorList>
    </citation>
    <scope>NUCLEOTIDE SEQUENCE [LARGE SCALE GENOMIC DNA]</scope>
    <source>
        <strain evidence="1 2">MA18</strain>
    </source>
</reference>
<dbReference type="EMBL" id="CP061336">
    <property type="protein sequence ID" value="QNU67687.1"/>
    <property type="molecule type" value="Genomic_DNA"/>
</dbReference>
<gene>
    <name evidence="1" type="ORF">EHE19_004230</name>
</gene>
<accession>A0A4U7JDJ8</accession>
<dbReference type="Proteomes" id="UP000306409">
    <property type="component" value="Chromosome"/>
</dbReference>
<dbReference type="RefSeq" id="WP_137698041.1">
    <property type="nucleotide sequence ID" value="NZ_CP061336.1"/>
</dbReference>
<keyword evidence="2" id="KW-1185">Reference proteome</keyword>
<dbReference type="OrthoDB" id="2085550at2"/>
<dbReference type="AlphaFoldDB" id="A0A4U7JDJ8"/>
<proteinExistence type="predicted"/>
<evidence type="ECO:0008006" key="3">
    <source>
        <dbReference type="Google" id="ProtNLM"/>
    </source>
</evidence>